<reference evidence="2 3" key="1">
    <citation type="journal article" date="2015" name="BMC Genomics">
        <title>Comparative genomics of Fructobacillus spp. and Leuconostoc spp. reveals niche-specific evolution of Fructobacillus spp.</title>
        <authorList>
            <person name="Endo A."/>
            <person name="Tanizawa Y."/>
            <person name="Tanaka N."/>
            <person name="Maeno S."/>
            <person name="Kumar H."/>
            <person name="Shiwa Y."/>
            <person name="Okada S."/>
            <person name="Yoshikawa H."/>
            <person name="Dicks L."/>
            <person name="Nakagawa J."/>
            <person name="Arita M."/>
        </authorList>
    </citation>
    <scope>NUCLEOTIDE SEQUENCE [LARGE SCALE GENOMIC DNA]</scope>
    <source>
        <strain evidence="2 3">DSM 15468</strain>
    </source>
</reference>
<name>A0A3F3H681_9LACO</name>
<accession>A0A3F3H681</accession>
<sequence length="115" mass="12631">MKITFTQAAIDRLQKFTGDDVKIVLDFDDGVGPFSNEANCTLALSFNLLFVNKDQDLSEFGSVLDSNLGPVYAKPYSTQQMDEDMTIDVNAKYLRYSLAGRGGELDPALGIKQIA</sequence>
<dbReference type="SUPFAM" id="SSF89360">
    <property type="entry name" value="HesB-like domain"/>
    <property type="match status" value="1"/>
</dbReference>
<evidence type="ECO:0000313" key="3">
    <source>
        <dbReference type="Proteomes" id="UP000061227"/>
    </source>
</evidence>
<feature type="domain" description="Core" evidence="1">
    <location>
        <begin position="1"/>
        <end position="112"/>
    </location>
</feature>
<dbReference type="Gene3D" id="2.60.300.12">
    <property type="entry name" value="HesB-like domain"/>
    <property type="match status" value="1"/>
</dbReference>
<protein>
    <recommendedName>
        <fullName evidence="1">Core domain-containing protein</fullName>
    </recommendedName>
</protein>
<dbReference type="AlphaFoldDB" id="A0A3F3H681"/>
<dbReference type="Proteomes" id="UP000061227">
    <property type="component" value="Unassembled WGS sequence"/>
</dbReference>
<dbReference type="InterPro" id="IPR000361">
    <property type="entry name" value="ATAP_core_dom"/>
</dbReference>
<keyword evidence="3" id="KW-1185">Reference proteome</keyword>
<dbReference type="EMBL" id="DF968068">
    <property type="protein sequence ID" value="GAP03310.1"/>
    <property type="molecule type" value="Genomic_DNA"/>
</dbReference>
<evidence type="ECO:0000313" key="2">
    <source>
        <dbReference type="EMBL" id="GAP03310.1"/>
    </source>
</evidence>
<dbReference type="OrthoDB" id="2361502at2"/>
<proteinExistence type="predicted"/>
<dbReference type="RefSeq" id="WP_059378918.1">
    <property type="nucleotide sequence ID" value="NZ_DF968068.1"/>
</dbReference>
<organism evidence="2 3">
    <name type="scientific">Fructobacillus pseudoficulneus</name>
    <dbReference type="NCBI Taxonomy" id="220714"/>
    <lineage>
        <taxon>Bacteria</taxon>
        <taxon>Bacillati</taxon>
        <taxon>Bacillota</taxon>
        <taxon>Bacilli</taxon>
        <taxon>Lactobacillales</taxon>
        <taxon>Lactobacillaceae</taxon>
        <taxon>Fructobacillus</taxon>
    </lineage>
</organism>
<dbReference type="InterPro" id="IPR035903">
    <property type="entry name" value="HesB-like_dom_sf"/>
</dbReference>
<dbReference type="STRING" id="220714.SAMN05660469_1129"/>
<dbReference type="Pfam" id="PF01521">
    <property type="entry name" value="Fe-S_biosyn"/>
    <property type="match status" value="1"/>
</dbReference>
<gene>
    <name evidence="2" type="ORF">FPFC_060280</name>
</gene>
<evidence type="ECO:0000259" key="1">
    <source>
        <dbReference type="Pfam" id="PF01521"/>
    </source>
</evidence>